<keyword evidence="6" id="KW-0472">Membrane</keyword>
<evidence type="ECO:0000256" key="4">
    <source>
        <dbReference type="ARBA" id="ARBA00022840"/>
    </source>
</evidence>
<protein>
    <recommendedName>
        <fullName evidence="7">Protein kinase domain-containing protein</fullName>
    </recommendedName>
</protein>
<sequence length="761" mass="82245">MKEQRGNLRNLPGATDGQANPQKFGNYDLVHRIDVGGMGEVYLARQRSAFGREVAVKIIRSDLAYDSVARKRFLREAEVSAHLKHEHILPLFEFGEEQGRLFLVTPYIKGGTLAQRLQQGPLSYGEIYQLFKALVQAIAYIHKRGVIHRDLKPSNILLDREDDGNQVYVRLIDFGIASLQGSLASPPLTTADHEVGTVAYMAPERADGVAAPSNDIYSLGIILYQMITGHLPHISTGTMLPPPLEEVVARSVAPDPARRYASADELLQAFEQAYRSLRVSPETRPSGLSDKFPAVSPTPKSAGPSNVPPTPTRQGRDLASKTASGTPSGAYPAIPASPRSYQAASAEGMQVRGKSSPDLGQGLPGKKSPIPPRKEQAVLQREEFILPGSTKSFGGGDYDAPTSFVDPAQLRQSSPQTSRPPAPRPQKNRRPLALLIPIGIVAIVVLIVGMSLFVFQNAITAKVTFSPQVQTISKVYTIRAVDGTSHVDTNAGTIPINEARKTETGTRSGPATGRPFFCLFNCPTVVASNDIINLGIETKQGLIKQLTQDLNNEVKGKNASPLGQPSFNDKQSSYQPEVGQKSSTVSVTLTEEGILSYYSNSDAQTVARQKLLQDAGANFEVMNSTVRVGQPVLKGTDAQGATLLVPIASVIRYQITPQKLQAMQNHLKSMKKSDVRAYITKQEGIDPNSVSVNLSYGDTLPGNVQQITVSSQNPATLPSVQLPVVPSPQNTPTTDNSDNNDDNNSMGSPVFPPYDPRYMGQ</sequence>
<feature type="region of interest" description="Disordered" evidence="5">
    <location>
        <begin position="554"/>
        <end position="579"/>
    </location>
</feature>
<dbReference type="CDD" id="cd14014">
    <property type="entry name" value="STKc_PknB_like"/>
    <property type="match status" value="1"/>
</dbReference>
<dbReference type="InterPro" id="IPR000719">
    <property type="entry name" value="Prot_kinase_dom"/>
</dbReference>
<feature type="region of interest" description="Disordered" evidence="5">
    <location>
        <begin position="717"/>
        <end position="761"/>
    </location>
</feature>
<dbReference type="PANTHER" id="PTHR43289">
    <property type="entry name" value="MITOGEN-ACTIVATED PROTEIN KINASE KINASE KINASE 20-RELATED"/>
    <property type="match status" value="1"/>
</dbReference>
<name>A0ABQ3UKV6_9CHLR</name>
<feature type="transmembrane region" description="Helical" evidence="6">
    <location>
        <begin position="432"/>
        <end position="455"/>
    </location>
</feature>
<organism evidence="8 9">
    <name type="scientific">Ktedonobacter robiniae</name>
    <dbReference type="NCBI Taxonomy" id="2778365"/>
    <lineage>
        <taxon>Bacteria</taxon>
        <taxon>Bacillati</taxon>
        <taxon>Chloroflexota</taxon>
        <taxon>Ktedonobacteria</taxon>
        <taxon>Ktedonobacterales</taxon>
        <taxon>Ktedonobacteraceae</taxon>
        <taxon>Ktedonobacter</taxon>
    </lineage>
</organism>
<keyword evidence="9" id="KW-1185">Reference proteome</keyword>
<reference evidence="8 9" key="1">
    <citation type="journal article" date="2021" name="Int. J. Syst. Evol. Microbiol.">
        <title>Reticulibacter mediterranei gen. nov., sp. nov., within the new family Reticulibacteraceae fam. nov., and Ktedonospora formicarum gen. nov., sp. nov., Ktedonobacter robiniae sp. nov., Dictyobacter formicarum sp. nov. and Dictyobacter arantiisoli sp. nov., belonging to the class Ktedonobacteria.</title>
        <authorList>
            <person name="Yabe S."/>
            <person name="Zheng Y."/>
            <person name="Wang C.M."/>
            <person name="Sakai Y."/>
            <person name="Abe K."/>
            <person name="Yokota A."/>
            <person name="Donadio S."/>
            <person name="Cavaletti L."/>
            <person name="Monciardini P."/>
        </authorList>
    </citation>
    <scope>NUCLEOTIDE SEQUENCE [LARGE SCALE GENOMIC DNA]</scope>
    <source>
        <strain evidence="8 9">SOSP1-30</strain>
    </source>
</reference>
<evidence type="ECO:0000256" key="3">
    <source>
        <dbReference type="ARBA" id="ARBA00022777"/>
    </source>
</evidence>
<comment type="caution">
    <text evidence="8">The sequence shown here is derived from an EMBL/GenBank/DDBJ whole genome shotgun (WGS) entry which is preliminary data.</text>
</comment>
<feature type="region of interest" description="Disordered" evidence="5">
    <location>
        <begin position="388"/>
        <end position="428"/>
    </location>
</feature>
<evidence type="ECO:0000259" key="7">
    <source>
        <dbReference type="PROSITE" id="PS50011"/>
    </source>
</evidence>
<keyword evidence="2" id="KW-0547">Nucleotide-binding</keyword>
<feature type="domain" description="Protein kinase" evidence="7">
    <location>
        <begin position="27"/>
        <end position="295"/>
    </location>
</feature>
<evidence type="ECO:0000256" key="5">
    <source>
        <dbReference type="SAM" id="MobiDB-lite"/>
    </source>
</evidence>
<dbReference type="Gene3D" id="3.30.200.20">
    <property type="entry name" value="Phosphorylase Kinase, domain 1"/>
    <property type="match status" value="1"/>
</dbReference>
<evidence type="ECO:0000313" key="9">
    <source>
        <dbReference type="Proteomes" id="UP000654345"/>
    </source>
</evidence>
<proteinExistence type="predicted"/>
<dbReference type="InterPro" id="IPR011009">
    <property type="entry name" value="Kinase-like_dom_sf"/>
</dbReference>
<feature type="region of interest" description="Disordered" evidence="5">
    <location>
        <begin position="1"/>
        <end position="20"/>
    </location>
</feature>
<dbReference type="EMBL" id="BNJG01000001">
    <property type="protein sequence ID" value="GHO53300.1"/>
    <property type="molecule type" value="Genomic_DNA"/>
</dbReference>
<keyword evidence="6" id="KW-1133">Transmembrane helix</keyword>
<keyword evidence="1" id="KW-0808">Transferase</keyword>
<dbReference type="Gene3D" id="1.10.510.10">
    <property type="entry name" value="Transferase(Phosphotransferase) domain 1"/>
    <property type="match status" value="1"/>
</dbReference>
<dbReference type="InterPro" id="IPR008271">
    <property type="entry name" value="Ser/Thr_kinase_AS"/>
</dbReference>
<feature type="region of interest" description="Disordered" evidence="5">
    <location>
        <begin position="279"/>
        <end position="375"/>
    </location>
</feature>
<keyword evidence="3" id="KW-0418">Kinase</keyword>
<evidence type="ECO:0000313" key="8">
    <source>
        <dbReference type="EMBL" id="GHO53300.1"/>
    </source>
</evidence>
<dbReference type="SMART" id="SM00220">
    <property type="entry name" value="S_TKc"/>
    <property type="match status" value="1"/>
</dbReference>
<feature type="compositionally biased region" description="Polar residues" evidence="5">
    <location>
        <begin position="561"/>
        <end position="579"/>
    </location>
</feature>
<keyword evidence="6" id="KW-0812">Transmembrane</keyword>
<dbReference type="SUPFAM" id="SSF56112">
    <property type="entry name" value="Protein kinase-like (PK-like)"/>
    <property type="match status" value="1"/>
</dbReference>
<evidence type="ECO:0000256" key="6">
    <source>
        <dbReference type="SAM" id="Phobius"/>
    </source>
</evidence>
<keyword evidence="4" id="KW-0067">ATP-binding</keyword>
<dbReference type="RefSeq" id="WP_201370146.1">
    <property type="nucleotide sequence ID" value="NZ_BNJG01000001.1"/>
</dbReference>
<dbReference type="PROSITE" id="PS50011">
    <property type="entry name" value="PROTEIN_KINASE_DOM"/>
    <property type="match status" value="1"/>
</dbReference>
<evidence type="ECO:0000256" key="2">
    <source>
        <dbReference type="ARBA" id="ARBA00022741"/>
    </source>
</evidence>
<dbReference type="Pfam" id="PF00069">
    <property type="entry name" value="Pkinase"/>
    <property type="match status" value="1"/>
</dbReference>
<gene>
    <name evidence="8" type="ORF">KSB_17750</name>
</gene>
<dbReference type="PROSITE" id="PS00108">
    <property type="entry name" value="PROTEIN_KINASE_ST"/>
    <property type="match status" value="1"/>
</dbReference>
<dbReference type="Proteomes" id="UP000654345">
    <property type="component" value="Unassembled WGS sequence"/>
</dbReference>
<evidence type="ECO:0000256" key="1">
    <source>
        <dbReference type="ARBA" id="ARBA00022679"/>
    </source>
</evidence>
<feature type="compositionally biased region" description="Low complexity" evidence="5">
    <location>
        <begin position="717"/>
        <end position="728"/>
    </location>
</feature>
<accession>A0ABQ3UKV6</accession>
<dbReference type="PANTHER" id="PTHR43289:SF34">
    <property type="entry name" value="SERINE_THREONINE-PROTEIN KINASE YBDM-RELATED"/>
    <property type="match status" value="1"/>
</dbReference>